<dbReference type="InterPro" id="IPR002876">
    <property type="entry name" value="Transcrip_reg_TACO1-like"/>
</dbReference>
<dbReference type="InterPro" id="IPR048300">
    <property type="entry name" value="TACO1_YebC-like_2nd/3rd_dom"/>
</dbReference>
<reference evidence="4" key="1">
    <citation type="submission" date="2021-01" db="EMBL/GenBank/DDBJ databases">
        <authorList>
            <person name="Corre E."/>
            <person name="Pelletier E."/>
            <person name="Niang G."/>
            <person name="Scheremetjew M."/>
            <person name="Finn R."/>
            <person name="Kale V."/>
            <person name="Holt S."/>
            <person name="Cochrane G."/>
            <person name="Meng A."/>
            <person name="Brown T."/>
            <person name="Cohen L."/>
        </authorList>
    </citation>
    <scope>NUCLEOTIDE SEQUENCE</scope>
    <source>
        <strain evidence="4">CCMP2078</strain>
    </source>
</reference>
<gene>
    <name evidence="4" type="ORF">PPYR1160_LOCUS5924</name>
</gene>
<accession>A0A7R9U6K9</accession>
<sequence>MALRGCGRGRMCCPGSWRSLRALRSAQQRFAGHSKWHNIRHKKAANDAKRMAMLSKVAKEVSVASRLAAGDMSNPRLTMAIDRAKAANMAKGSIQQAIDRGMPGSKEMGNMEELMYEGTLGTCALLVRAQTDNRNRTAAAVRHHFSKCGGSMGGIGSVNWMFDRVGFIEVRARSSGGSDAAARNATEDEVQEWLLDACVETGADEFRLGLEQAAPQGGLEGTLLVTDQKELMRAHGASLEAGLEVLFYGYRDVPKEDNCVTISTEASEILQQLLDLLENDTDVSEVAHNVLGVDE</sequence>
<dbReference type="GO" id="GO:0005737">
    <property type="term" value="C:cytoplasm"/>
    <property type="evidence" value="ECO:0007669"/>
    <property type="project" value="UniProtKB-ARBA"/>
</dbReference>
<evidence type="ECO:0000259" key="3">
    <source>
        <dbReference type="Pfam" id="PF20772"/>
    </source>
</evidence>
<dbReference type="PANTHER" id="PTHR12532:SF0">
    <property type="entry name" value="TRANSLATIONAL ACTIVATOR OF CYTOCHROME C OXIDASE 1"/>
    <property type="match status" value="1"/>
</dbReference>
<dbReference type="InterPro" id="IPR029072">
    <property type="entry name" value="YebC-like"/>
</dbReference>
<dbReference type="InterPro" id="IPR049083">
    <property type="entry name" value="TACO1_YebC_N"/>
</dbReference>
<comment type="similarity">
    <text evidence="1">Belongs to the TACO1 family.</text>
</comment>
<dbReference type="PANTHER" id="PTHR12532">
    <property type="entry name" value="TRANSLATIONAL ACTIVATOR OF CYTOCHROME C OXIDASE 1"/>
    <property type="match status" value="1"/>
</dbReference>
<proteinExistence type="inferred from homology"/>
<dbReference type="InterPro" id="IPR026564">
    <property type="entry name" value="Transcrip_reg_TACO1-like_dom3"/>
</dbReference>
<dbReference type="InterPro" id="IPR017856">
    <property type="entry name" value="Integrase-like_N"/>
</dbReference>
<dbReference type="SUPFAM" id="SSF75625">
    <property type="entry name" value="YebC-like"/>
    <property type="match status" value="1"/>
</dbReference>
<organism evidence="4">
    <name type="scientific">Pinguiococcus pyrenoidosus</name>
    <dbReference type="NCBI Taxonomy" id="172671"/>
    <lineage>
        <taxon>Eukaryota</taxon>
        <taxon>Sar</taxon>
        <taxon>Stramenopiles</taxon>
        <taxon>Ochrophyta</taxon>
        <taxon>Pinguiophyceae</taxon>
        <taxon>Pinguiochrysidales</taxon>
        <taxon>Pinguiochrysidaceae</taxon>
        <taxon>Pinguiococcus</taxon>
    </lineage>
</organism>
<dbReference type="EMBL" id="HBEA01007718">
    <property type="protein sequence ID" value="CAD8256432.1"/>
    <property type="molecule type" value="Transcribed_RNA"/>
</dbReference>
<dbReference type="Pfam" id="PF01709">
    <property type="entry name" value="Transcrip_reg"/>
    <property type="match status" value="1"/>
</dbReference>
<dbReference type="Gene3D" id="1.10.10.200">
    <property type="match status" value="1"/>
</dbReference>
<evidence type="ECO:0000259" key="2">
    <source>
        <dbReference type="Pfam" id="PF01709"/>
    </source>
</evidence>
<dbReference type="AlphaFoldDB" id="A0A7R9U6K9"/>
<evidence type="ECO:0000313" key="4">
    <source>
        <dbReference type="EMBL" id="CAD8256432.1"/>
    </source>
</evidence>
<feature type="domain" description="TACO1/YebC-like N-terminal" evidence="3">
    <location>
        <begin position="34"/>
        <end position="101"/>
    </location>
</feature>
<name>A0A7R9U6K9_9STRA</name>
<dbReference type="Gene3D" id="3.30.70.980">
    <property type="match status" value="2"/>
</dbReference>
<feature type="domain" description="TACO1/YebC-like second and third" evidence="2">
    <location>
        <begin position="111"/>
        <end position="290"/>
    </location>
</feature>
<dbReference type="HAMAP" id="MF_00693">
    <property type="entry name" value="Transcrip_reg_TACO1"/>
    <property type="match status" value="1"/>
</dbReference>
<evidence type="ECO:0008006" key="5">
    <source>
        <dbReference type="Google" id="ProtNLM"/>
    </source>
</evidence>
<evidence type="ECO:0000256" key="1">
    <source>
        <dbReference type="ARBA" id="ARBA00008724"/>
    </source>
</evidence>
<dbReference type="Pfam" id="PF20772">
    <property type="entry name" value="TACO1_YebC_N"/>
    <property type="match status" value="1"/>
</dbReference>
<protein>
    <recommendedName>
        <fullName evidence="5">Transcriptional regulatory protein</fullName>
    </recommendedName>
</protein>